<dbReference type="Proteomes" id="UP000805649">
    <property type="component" value="Unassembled WGS sequence"/>
</dbReference>
<accession>A0ACC3YBT7</accession>
<evidence type="ECO:0000313" key="1">
    <source>
        <dbReference type="EMBL" id="KAL0929296.1"/>
    </source>
</evidence>
<proteinExistence type="predicted"/>
<protein>
    <submittedName>
        <fullName evidence="1">Uncharacterized protein</fullName>
    </submittedName>
</protein>
<evidence type="ECO:0000313" key="2">
    <source>
        <dbReference type="Proteomes" id="UP000805649"/>
    </source>
</evidence>
<organism evidence="1 2">
    <name type="scientific">Colletotrichum truncatum</name>
    <name type="common">Anthracnose fungus</name>
    <name type="synonym">Colletotrichum capsici</name>
    <dbReference type="NCBI Taxonomy" id="5467"/>
    <lineage>
        <taxon>Eukaryota</taxon>
        <taxon>Fungi</taxon>
        <taxon>Dikarya</taxon>
        <taxon>Ascomycota</taxon>
        <taxon>Pezizomycotina</taxon>
        <taxon>Sordariomycetes</taxon>
        <taxon>Hypocreomycetidae</taxon>
        <taxon>Glomerellales</taxon>
        <taxon>Glomerellaceae</taxon>
        <taxon>Colletotrichum</taxon>
        <taxon>Colletotrichum truncatum species complex</taxon>
    </lineage>
</organism>
<keyword evidence="2" id="KW-1185">Reference proteome</keyword>
<comment type="caution">
    <text evidence="1">The sequence shown here is derived from an EMBL/GenBank/DDBJ whole genome shotgun (WGS) entry which is preliminary data.</text>
</comment>
<name>A0ACC3YBT7_COLTU</name>
<sequence>MTQTHHRRPEMIKATSARRKGHLIFVLLLILLLLLFFSSSSFYPSSSSASSSPSSFQEIDQEMDNICSALDALRNLSPRRPVSFQDPFSFLGLNPHAKPFSPPESSAHPGAVNHEAARETVIRAVSRMRRSVWPLHSGGDAGATEVMEVTFHIGHALEDDATRTRYLVDLQPMFDKMAKLPDGKWRAASEFCGNFWQQMGWW</sequence>
<dbReference type="EMBL" id="VUJX02000019">
    <property type="protein sequence ID" value="KAL0929296.1"/>
    <property type="molecule type" value="Genomic_DNA"/>
</dbReference>
<gene>
    <name evidence="1" type="ORF">CTRU02_215749</name>
</gene>
<reference evidence="1 2" key="1">
    <citation type="journal article" date="2020" name="Phytopathology">
        <title>Genome Sequence Resources of Colletotrichum truncatum, C. plurivorum, C. musicola, and C. sojae: Four Species Pathogenic to Soybean (Glycine max).</title>
        <authorList>
            <person name="Rogerio F."/>
            <person name="Boufleur T.R."/>
            <person name="Ciampi-Guillardi M."/>
            <person name="Sukno S.A."/>
            <person name="Thon M.R."/>
            <person name="Massola Junior N.S."/>
            <person name="Baroncelli R."/>
        </authorList>
    </citation>
    <scope>NUCLEOTIDE SEQUENCE [LARGE SCALE GENOMIC DNA]</scope>
    <source>
        <strain evidence="1 2">CMES1059</strain>
    </source>
</reference>